<keyword evidence="2" id="KW-1185">Reference proteome</keyword>
<gene>
    <name evidence="1" type="ORF">D5R40_34090</name>
</gene>
<proteinExistence type="predicted"/>
<accession>A0A3N6P0A1</accession>
<dbReference type="RefSeq" id="WP_124155884.1">
    <property type="nucleotide sequence ID" value="NZ_CAWOLW010000520.1"/>
</dbReference>
<evidence type="ECO:0000313" key="1">
    <source>
        <dbReference type="EMBL" id="RQH15507.1"/>
    </source>
</evidence>
<name>A0A3N6P0A1_9CYAN</name>
<protein>
    <submittedName>
        <fullName evidence="1">Uncharacterized protein</fullName>
    </submittedName>
</protein>
<comment type="caution">
    <text evidence="1">The sequence shown here is derived from an EMBL/GenBank/DDBJ whole genome shotgun (WGS) entry which is preliminary data.</text>
</comment>
<organism evidence="1 2">
    <name type="scientific">Okeania hirsuta</name>
    <dbReference type="NCBI Taxonomy" id="1458930"/>
    <lineage>
        <taxon>Bacteria</taxon>
        <taxon>Bacillati</taxon>
        <taxon>Cyanobacteriota</taxon>
        <taxon>Cyanophyceae</taxon>
        <taxon>Oscillatoriophycideae</taxon>
        <taxon>Oscillatoriales</taxon>
        <taxon>Microcoleaceae</taxon>
        <taxon>Okeania</taxon>
    </lineage>
</organism>
<dbReference type="EMBL" id="RCBY01000567">
    <property type="protein sequence ID" value="RQH15507.1"/>
    <property type="molecule type" value="Genomic_DNA"/>
</dbReference>
<evidence type="ECO:0000313" key="2">
    <source>
        <dbReference type="Proteomes" id="UP000269154"/>
    </source>
</evidence>
<dbReference type="AlphaFoldDB" id="A0A3N6P0A1"/>
<reference evidence="1 2" key="1">
    <citation type="journal article" date="2018" name="ACS Chem. Biol.">
        <title>Ketoreductase domain dysfunction expands chemodiversity: malyngamide biosynthesis in the cyanobacterium Okeania hirsuta.</title>
        <authorList>
            <person name="Moss N.A."/>
            <person name="Leao T."/>
            <person name="Rankin M."/>
            <person name="McCullough T.M."/>
            <person name="Qu P."/>
            <person name="Korobeynikov A."/>
            <person name="Smith J.L."/>
            <person name="Gerwick L."/>
            <person name="Gerwick W.H."/>
        </authorList>
    </citation>
    <scope>NUCLEOTIDE SEQUENCE [LARGE SCALE GENOMIC DNA]</scope>
    <source>
        <strain evidence="1 2">PAB10Feb10-1</strain>
    </source>
</reference>
<sequence length="61" mass="6355">MKSLNYSQLNPEQKQQISNLIAQMEGQQQNSNCAVRFVARGATGGEFGGGGGNPGGGPIFN</sequence>
<dbReference type="Proteomes" id="UP000269154">
    <property type="component" value="Unassembled WGS sequence"/>
</dbReference>